<evidence type="ECO:0000259" key="1">
    <source>
        <dbReference type="Pfam" id="PF00078"/>
    </source>
</evidence>
<dbReference type="InterPro" id="IPR043502">
    <property type="entry name" value="DNA/RNA_pol_sf"/>
</dbReference>
<gene>
    <name evidence="2" type="ORF">QYF61_027324</name>
</gene>
<dbReference type="AlphaFoldDB" id="A0AAN7RJV2"/>
<dbReference type="InterPro" id="IPR000477">
    <property type="entry name" value="RT_dom"/>
</dbReference>
<dbReference type="Proteomes" id="UP001333110">
    <property type="component" value="Unassembled WGS sequence"/>
</dbReference>
<keyword evidence="3" id="KW-1185">Reference proteome</keyword>
<name>A0AAN7RJV2_MYCAM</name>
<accession>A0AAN7RJV2</accession>
<dbReference type="Pfam" id="PF00078">
    <property type="entry name" value="RVT_1"/>
    <property type="match status" value="1"/>
</dbReference>
<dbReference type="SUPFAM" id="SSF56672">
    <property type="entry name" value="DNA/RNA polymerases"/>
    <property type="match status" value="1"/>
</dbReference>
<protein>
    <recommendedName>
        <fullName evidence="1">Reverse transcriptase domain-containing protein</fullName>
    </recommendedName>
</protein>
<proteinExistence type="predicted"/>
<comment type="caution">
    <text evidence="2">The sequence shown here is derived from an EMBL/GenBank/DDBJ whole genome shotgun (WGS) entry which is preliminary data.</text>
</comment>
<feature type="domain" description="Reverse transcriptase" evidence="1">
    <location>
        <begin position="214"/>
        <end position="399"/>
    </location>
</feature>
<dbReference type="CDD" id="cd01650">
    <property type="entry name" value="RT_nLTR_like"/>
    <property type="match status" value="1"/>
</dbReference>
<reference evidence="2 3" key="1">
    <citation type="journal article" date="2023" name="J. Hered.">
        <title>Chromosome-level genome of the wood stork (Mycteria americana) provides insight into avian chromosome evolution.</title>
        <authorList>
            <person name="Flamio R. Jr."/>
            <person name="Ramstad K.M."/>
        </authorList>
    </citation>
    <scope>NUCLEOTIDE SEQUENCE [LARGE SCALE GENOMIC DNA]</scope>
    <source>
        <strain evidence="2">JAX WOST 10</strain>
    </source>
</reference>
<evidence type="ECO:0000313" key="2">
    <source>
        <dbReference type="EMBL" id="KAK4806957.1"/>
    </source>
</evidence>
<organism evidence="2 3">
    <name type="scientific">Mycteria americana</name>
    <name type="common">Wood stork</name>
    <dbReference type="NCBI Taxonomy" id="33587"/>
    <lineage>
        <taxon>Eukaryota</taxon>
        <taxon>Metazoa</taxon>
        <taxon>Chordata</taxon>
        <taxon>Craniata</taxon>
        <taxon>Vertebrata</taxon>
        <taxon>Euteleostomi</taxon>
        <taxon>Archelosauria</taxon>
        <taxon>Archosauria</taxon>
        <taxon>Dinosauria</taxon>
        <taxon>Saurischia</taxon>
        <taxon>Theropoda</taxon>
        <taxon>Coelurosauria</taxon>
        <taxon>Aves</taxon>
        <taxon>Neognathae</taxon>
        <taxon>Neoaves</taxon>
        <taxon>Aequornithes</taxon>
        <taxon>Ciconiiformes</taxon>
        <taxon>Ciconiidae</taxon>
        <taxon>Mycteria</taxon>
    </lineage>
</organism>
<dbReference type="PANTHER" id="PTHR33332">
    <property type="entry name" value="REVERSE TRANSCRIPTASE DOMAIN-CONTAINING PROTEIN"/>
    <property type="match status" value="1"/>
</dbReference>
<sequence length="615" mass="70261">MSQQCALAAKRANCVLGCIKHSIASRSREVIVPLYTALRRVTKMVKGLKGKTYEEQLRSLGLFGLEKRRLRGDLIAVYNFLKGGGGGGALMRPHLEYSVLFWGPQYERDIEVLERVQQRATKMIKGLEHLSYEERLRELGLFSLEKRRPMGVSSHQSRISKSMGLDGIHPRVLRELVEELAKPLSIIHQQSWLTGEVPDDWRLANVTPIYKKGQKEDPGNYRPVSLTSVQGKIMERFILSAFNRHVQANQGIRPSQHGFMKGRSCLTNLISFYDKVTRLVDEGKAVDVIYLNFSKAFDTVSHSTLLEKLAAHGLGGCTLCWGSVLGPLLFNIFINDLDEGIDCTLSKSADDTKLCGSVDLLEGKKAVQRDLDRLHRWAEANCMRFNKAKCKVLHLGHNNPMQCYRLGAEWLESCPEEKDLGVLVDSQLNMSQQCAQVAKKANSILACIRNSVSSRTREVIVPLYSALVRPHLEYCVQLWAPHYKKDIEVLERVQRRPRKLVKGLENKSYEEWLRELGLFSLEKRRLRVDLIALYSYLKRGCREVGVGLFSQVTSDRTRGNGLKLHQGRFRLDIRKNFFTERVIKHWNRLPREVVESPSLEEFKKRVDVALQDMAY</sequence>
<evidence type="ECO:0000313" key="3">
    <source>
        <dbReference type="Proteomes" id="UP001333110"/>
    </source>
</evidence>
<dbReference type="EMBL" id="JAUNZN010000033">
    <property type="protein sequence ID" value="KAK4806957.1"/>
    <property type="molecule type" value="Genomic_DNA"/>
</dbReference>